<comment type="subcellular location">
    <subcellularLocation>
        <location evidence="1">Bacterial flagellum</location>
    </subcellularLocation>
    <subcellularLocation>
        <location evidence="2">Secreted</location>
    </subcellularLocation>
</comment>
<dbReference type="SUPFAM" id="SSF64518">
    <property type="entry name" value="Phase 1 flagellin"/>
    <property type="match status" value="1"/>
</dbReference>
<evidence type="ECO:0000313" key="10">
    <source>
        <dbReference type="EMBL" id="PIE62797.1"/>
    </source>
</evidence>
<dbReference type="Pfam" id="PF22638">
    <property type="entry name" value="FlgK_D1"/>
    <property type="match status" value="1"/>
</dbReference>
<dbReference type="PANTHER" id="PTHR30033">
    <property type="entry name" value="FLAGELLAR HOOK-ASSOCIATED PROTEIN 1"/>
    <property type="match status" value="1"/>
</dbReference>
<feature type="domain" description="Flagellar hook-associated protein FlgK helical" evidence="9">
    <location>
        <begin position="95"/>
        <end position="311"/>
    </location>
</feature>
<dbReference type="GO" id="GO:0009424">
    <property type="term" value="C:bacterial-type flagellum hook"/>
    <property type="evidence" value="ECO:0007669"/>
    <property type="project" value="InterPro"/>
</dbReference>
<evidence type="ECO:0000256" key="3">
    <source>
        <dbReference type="ARBA" id="ARBA00009677"/>
    </source>
</evidence>
<gene>
    <name evidence="10" type="primary">flgK</name>
    <name evidence="10" type="ORF">CSA25_03375</name>
</gene>
<keyword evidence="10" id="KW-0969">Cilium</keyword>
<keyword evidence="6" id="KW-0975">Bacterial flagellum</keyword>
<dbReference type="InterPro" id="IPR010930">
    <property type="entry name" value="Flg_bb/hook_C_dom"/>
</dbReference>
<name>A0A2G6MRU1_9BACT</name>
<evidence type="ECO:0000256" key="5">
    <source>
        <dbReference type="ARBA" id="ARBA00022525"/>
    </source>
</evidence>
<evidence type="ECO:0000256" key="4">
    <source>
        <dbReference type="ARBA" id="ARBA00016244"/>
    </source>
</evidence>
<dbReference type="InterPro" id="IPR053927">
    <property type="entry name" value="FlgK_helical"/>
</dbReference>
<comment type="similarity">
    <text evidence="3">Belongs to the flagella basal body rod proteins family.</text>
</comment>
<dbReference type="GO" id="GO:0005576">
    <property type="term" value="C:extracellular region"/>
    <property type="evidence" value="ECO:0007669"/>
    <property type="project" value="UniProtKB-SubCell"/>
</dbReference>
<keyword evidence="5" id="KW-0964">Secreted</keyword>
<organism evidence="10 11">
    <name type="scientific">Desulfobacter postgatei</name>
    <dbReference type="NCBI Taxonomy" id="2293"/>
    <lineage>
        <taxon>Bacteria</taxon>
        <taxon>Pseudomonadati</taxon>
        <taxon>Thermodesulfobacteriota</taxon>
        <taxon>Desulfobacteria</taxon>
        <taxon>Desulfobacterales</taxon>
        <taxon>Desulfobacteraceae</taxon>
        <taxon>Desulfobacter</taxon>
    </lineage>
</organism>
<proteinExistence type="inferred from homology"/>
<dbReference type="AlphaFoldDB" id="A0A2G6MRU1"/>
<dbReference type="GO" id="GO:0005198">
    <property type="term" value="F:structural molecule activity"/>
    <property type="evidence" value="ECO:0007669"/>
    <property type="project" value="InterPro"/>
</dbReference>
<dbReference type="Proteomes" id="UP000231203">
    <property type="component" value="Unassembled WGS sequence"/>
</dbReference>
<reference evidence="10 11" key="1">
    <citation type="submission" date="2017-10" db="EMBL/GenBank/DDBJ databases">
        <title>Novel microbial diversity and functional potential in the marine mammal oral microbiome.</title>
        <authorList>
            <person name="Dudek N.K."/>
            <person name="Sun C.L."/>
            <person name="Burstein D."/>
            <person name="Kantor R.S."/>
            <person name="Aliaga Goltsman D.S."/>
            <person name="Bik E.M."/>
            <person name="Thomas B.C."/>
            <person name="Banfield J.F."/>
            <person name="Relman D.A."/>
        </authorList>
    </citation>
    <scope>NUCLEOTIDE SEQUENCE [LARGE SCALE GENOMIC DNA]</scope>
    <source>
        <strain evidence="10">DOLJORAL78_47_202</strain>
    </source>
</reference>
<evidence type="ECO:0000256" key="6">
    <source>
        <dbReference type="ARBA" id="ARBA00023143"/>
    </source>
</evidence>
<feature type="compositionally biased region" description="Polar residues" evidence="7">
    <location>
        <begin position="743"/>
        <end position="756"/>
    </location>
</feature>
<dbReference type="PRINTS" id="PR01005">
    <property type="entry name" value="FLGHOOKAP1"/>
</dbReference>
<evidence type="ECO:0000259" key="9">
    <source>
        <dbReference type="Pfam" id="PF22638"/>
    </source>
</evidence>
<evidence type="ECO:0000256" key="2">
    <source>
        <dbReference type="ARBA" id="ARBA00004613"/>
    </source>
</evidence>
<accession>A0A2G6MRU1</accession>
<evidence type="ECO:0000313" key="11">
    <source>
        <dbReference type="Proteomes" id="UP000231203"/>
    </source>
</evidence>
<dbReference type="GO" id="GO:0044780">
    <property type="term" value="P:bacterial-type flagellum assembly"/>
    <property type="evidence" value="ECO:0007669"/>
    <property type="project" value="InterPro"/>
</dbReference>
<dbReference type="PANTHER" id="PTHR30033:SF1">
    <property type="entry name" value="FLAGELLAR HOOK-ASSOCIATED PROTEIN 1"/>
    <property type="match status" value="1"/>
</dbReference>
<keyword evidence="10" id="KW-0282">Flagellum</keyword>
<sequence>MSSLNAILNTASNAVTAYQAAISVTGQNIANTDNEDYSIQTAEFTTTSTVTSRGNIYGTGVTVASVANSVNQIIENALTSELSNQAALEEAQIYMSSIEDLFSEDSNDSLNTLLDAYWSSWEDLSNNPSGETEQNVVYDAGMALTERINAIEDALSDLTSDLDSEISSAITKVNGLAEQIAGLNMAITTAESAGGNANDLRDERNALVDDLGEHIDIDITVKEDGTYLITTCGLPLVEDAISYDLSMKQGSVYWTGKSGNTYDITDDISGGAIAGWIEVRDVVIPETQAEFDELATNLIWTLNYRHSQGAGQTYFSGALNGTCEGGESGTFDSLYYGDEIDYTKDFSMVIQDTTNTGSKYQTVTVDMAISTSEISNITGSGEDDSIYEITVIDEGSLGDKTVVQSGGQFLGGISSSTLSFSDALNNALAEQTLTITNGSDTQTLEISDSGAGATRSATDIAEELSGIDGITAYASKTSANFGLSNVNQNDTITFTLYVDAVMEDVKFTVVDTSTTPLAEQFEDAIKAAVDAINKTNRNTDLAVDDTSIESASGATIGVYGFTVVDDAGADNAAAILSVSLDSSGSQLTEISSTANDALAITGSVSIVMDPTMEISSDDKTTAGLFGDSGISGSGSSMVTFGGVDGYTNFDGETISFDVDGHTISYLAPSGTTDEVQAQTLYDALSSTTTGLGQYPESYNIIKNGASVTIVKTDQKDEDAIEISNFTGGSAQLSVSTGTGSGSESPENDTLSSTKNSTTALTFGDPAIIYWEIFDHTGNSTGKSGYVDIDEPGLIEIIEDGKTTFGFEISDGSLVAGNTLRINTDGHGQADILQGSVTGTAESVDDTYEFSVISGGTLPDNQDVVVIEWRSEIGSGTIELEGNEDENAQIIVEVDGMTLAFDSGTLVKGDVFYITTDDNGQAVADAHGNTLQTLSDWHWTLGSFAHEFNRNAGGVTAKVTQDNTILFDTNDNYCAIENVTCSGSNNIDEKNFDITVLNYNALEFEAQALEFKRVTGGTWRVANDPTGGTIAIVPQGGDDDGFQIDLNGDGIGDIEIAFDQPVAGEGYIRMDLVSRDAHDLSYAFAGNEDGDSGLAAALGVNTFFTGTGASNIRVNDVVSDGDLLASGIMDAQTGALASGDNTNALAMADTRYDSVDMKTYTYTRGQGVKVTVTATSLDDYQASMVSSIGSTAAGINSSLEYSETLVFQLTAQRDSTSAVSLDEEMINLTAQQQAYLAAAKLLTTVQEMYDALLATR</sequence>
<dbReference type="NCBIfam" id="TIGR02492">
    <property type="entry name" value="flgK_ends"/>
    <property type="match status" value="1"/>
</dbReference>
<evidence type="ECO:0000256" key="7">
    <source>
        <dbReference type="SAM" id="MobiDB-lite"/>
    </source>
</evidence>
<feature type="region of interest" description="Disordered" evidence="7">
    <location>
        <begin position="731"/>
        <end position="756"/>
    </location>
</feature>
<dbReference type="Pfam" id="PF06429">
    <property type="entry name" value="Flg_bbr_C"/>
    <property type="match status" value="1"/>
</dbReference>
<evidence type="ECO:0000259" key="8">
    <source>
        <dbReference type="Pfam" id="PF06429"/>
    </source>
</evidence>
<protein>
    <recommendedName>
        <fullName evidence="4">Flagellar hook-associated protein 1</fullName>
    </recommendedName>
</protein>
<comment type="caution">
    <text evidence="10">The sequence shown here is derived from an EMBL/GenBank/DDBJ whole genome shotgun (WGS) entry which is preliminary data.</text>
</comment>
<keyword evidence="10" id="KW-0966">Cell projection</keyword>
<dbReference type="InterPro" id="IPR002371">
    <property type="entry name" value="FlgK"/>
</dbReference>
<evidence type="ECO:0000256" key="1">
    <source>
        <dbReference type="ARBA" id="ARBA00004365"/>
    </source>
</evidence>
<dbReference type="EMBL" id="PDTI01000029">
    <property type="protein sequence ID" value="PIE62797.1"/>
    <property type="molecule type" value="Genomic_DNA"/>
</dbReference>
<feature type="domain" description="Flagellar basal-body/hook protein C-terminal" evidence="8">
    <location>
        <begin position="1214"/>
        <end position="1252"/>
    </location>
</feature>